<organism evidence="2 3">
    <name type="scientific">Alicyclobacillus mengziensis</name>
    <dbReference type="NCBI Taxonomy" id="2931921"/>
    <lineage>
        <taxon>Bacteria</taxon>
        <taxon>Bacillati</taxon>
        <taxon>Bacillota</taxon>
        <taxon>Bacilli</taxon>
        <taxon>Bacillales</taxon>
        <taxon>Alicyclobacillaceae</taxon>
        <taxon>Alicyclobacillus</taxon>
    </lineage>
</organism>
<dbReference type="NCBIfam" id="TIGR00004">
    <property type="entry name" value="Rid family detoxifying hydrolase"/>
    <property type="match status" value="1"/>
</dbReference>
<sequence length="124" mass="13061">MEPIATNKAPAAIGPYAQAVSAGQFVFTSGQIPLRPDGSFVDGSIEEQVAQVLTNLDAVLEAAGCQRSDVVKATIFMTNLADFDKVNQAYGAFFGDHRPARSTIQVAGLPKGAQVEIELVVVKP</sequence>
<proteinExistence type="inferred from homology"/>
<dbReference type="SUPFAM" id="SSF55298">
    <property type="entry name" value="YjgF-like"/>
    <property type="match status" value="1"/>
</dbReference>
<dbReference type="EMBL" id="CP071182">
    <property type="protein sequence ID" value="QSO49642.1"/>
    <property type="molecule type" value="Genomic_DNA"/>
</dbReference>
<comment type="similarity">
    <text evidence="1">Belongs to the RutC family.</text>
</comment>
<accession>A0A9X7W368</accession>
<reference evidence="2 3" key="1">
    <citation type="submission" date="2021-02" db="EMBL/GenBank/DDBJ databases">
        <title>Alicyclobacillus curvatus sp. nov. and Alicyclobacillus mengziensis sp. nov., two acidophilic bacteria isolated from acid mine drainage.</title>
        <authorList>
            <person name="Huang Y."/>
        </authorList>
    </citation>
    <scope>NUCLEOTIDE SEQUENCE [LARGE SCALE GENOMIC DNA]</scope>
    <source>
        <strain evidence="2 3">S30H14</strain>
    </source>
</reference>
<dbReference type="InterPro" id="IPR006175">
    <property type="entry name" value="YjgF/YER057c/UK114"/>
</dbReference>
<dbReference type="Proteomes" id="UP000663505">
    <property type="component" value="Chromosome"/>
</dbReference>
<dbReference type="InterPro" id="IPR006056">
    <property type="entry name" value="RidA"/>
</dbReference>
<keyword evidence="3" id="KW-1185">Reference proteome</keyword>
<evidence type="ECO:0000256" key="1">
    <source>
        <dbReference type="ARBA" id="ARBA00010552"/>
    </source>
</evidence>
<protein>
    <submittedName>
        <fullName evidence="2">RidA family protein</fullName>
    </submittedName>
</protein>
<dbReference type="PANTHER" id="PTHR11803">
    <property type="entry name" value="2-IMINOBUTANOATE/2-IMINOPROPANOATE DEAMINASE RIDA"/>
    <property type="match status" value="1"/>
</dbReference>
<name>A0A9X7W368_9BACL</name>
<dbReference type="InterPro" id="IPR019897">
    <property type="entry name" value="RidA_CS"/>
</dbReference>
<dbReference type="AlphaFoldDB" id="A0A9X7W368"/>
<dbReference type="Pfam" id="PF01042">
    <property type="entry name" value="Ribonuc_L-PSP"/>
    <property type="match status" value="1"/>
</dbReference>
<dbReference type="InterPro" id="IPR035959">
    <property type="entry name" value="RutC-like_sf"/>
</dbReference>
<evidence type="ECO:0000313" key="3">
    <source>
        <dbReference type="Proteomes" id="UP000663505"/>
    </source>
</evidence>
<dbReference type="KEGG" id="afx:JZ786_02515"/>
<dbReference type="CDD" id="cd00448">
    <property type="entry name" value="YjgF_YER057c_UK114_family"/>
    <property type="match status" value="1"/>
</dbReference>
<dbReference type="Gene3D" id="3.30.1330.40">
    <property type="entry name" value="RutC-like"/>
    <property type="match status" value="1"/>
</dbReference>
<gene>
    <name evidence="2" type="ORF">JZ786_02515</name>
</gene>
<dbReference type="FunFam" id="3.30.1330.40:FF:000001">
    <property type="entry name" value="L-PSP family endoribonuclease"/>
    <property type="match status" value="1"/>
</dbReference>
<dbReference type="PROSITE" id="PS01094">
    <property type="entry name" value="UPF0076"/>
    <property type="match status" value="1"/>
</dbReference>
<dbReference type="PANTHER" id="PTHR11803:SF58">
    <property type="entry name" value="PROTEIN HMF1-RELATED"/>
    <property type="match status" value="1"/>
</dbReference>
<dbReference type="GO" id="GO:0005829">
    <property type="term" value="C:cytosol"/>
    <property type="evidence" value="ECO:0007669"/>
    <property type="project" value="TreeGrafter"/>
</dbReference>
<evidence type="ECO:0000313" key="2">
    <source>
        <dbReference type="EMBL" id="QSO49642.1"/>
    </source>
</evidence>
<dbReference type="GO" id="GO:0019239">
    <property type="term" value="F:deaminase activity"/>
    <property type="evidence" value="ECO:0007669"/>
    <property type="project" value="TreeGrafter"/>
</dbReference>